<proteinExistence type="predicted"/>
<reference evidence="1 2" key="1">
    <citation type="submission" date="2023-02" db="EMBL/GenBank/DDBJ databases">
        <title>Genome sequence of Mucilaginibacter jinjuensis strain KACC 16571.</title>
        <authorList>
            <person name="Kim S."/>
            <person name="Heo J."/>
            <person name="Kwon S.-W."/>
        </authorList>
    </citation>
    <scope>NUCLEOTIDE SEQUENCE [LARGE SCALE GENOMIC DNA]</scope>
    <source>
        <strain evidence="1 2">KACC 16571</strain>
    </source>
</reference>
<dbReference type="Proteomes" id="UP001216139">
    <property type="component" value="Chromosome"/>
</dbReference>
<gene>
    <name evidence="1" type="ORF">PQO05_13195</name>
</gene>
<name>A0ABY7TH30_9SPHI</name>
<accession>A0ABY7TH30</accession>
<evidence type="ECO:0000313" key="2">
    <source>
        <dbReference type="Proteomes" id="UP001216139"/>
    </source>
</evidence>
<organism evidence="1 2">
    <name type="scientific">Mucilaginibacter jinjuensis</name>
    <dbReference type="NCBI Taxonomy" id="1176721"/>
    <lineage>
        <taxon>Bacteria</taxon>
        <taxon>Pseudomonadati</taxon>
        <taxon>Bacteroidota</taxon>
        <taxon>Sphingobacteriia</taxon>
        <taxon>Sphingobacteriales</taxon>
        <taxon>Sphingobacteriaceae</taxon>
        <taxon>Mucilaginibacter</taxon>
    </lineage>
</organism>
<sequence>MLRMLTTELLESLINQGYRFCLSRTTTILGEDADVCITLLPVKHTPLLRNLPKKFDTFFKINEEPRIMATGIDETIILVDLSEINLMVEVS</sequence>
<dbReference type="EMBL" id="CP117167">
    <property type="protein sequence ID" value="WCT14892.1"/>
    <property type="molecule type" value="Genomic_DNA"/>
</dbReference>
<protein>
    <submittedName>
        <fullName evidence="1">Uncharacterized protein</fullName>
    </submittedName>
</protein>
<evidence type="ECO:0000313" key="1">
    <source>
        <dbReference type="EMBL" id="WCT14892.1"/>
    </source>
</evidence>
<dbReference type="RefSeq" id="WP_273633385.1">
    <property type="nucleotide sequence ID" value="NZ_CP117167.1"/>
</dbReference>
<keyword evidence="2" id="KW-1185">Reference proteome</keyword>